<dbReference type="PANTHER" id="PTHR40279">
    <property type="entry name" value="PQQC-LIKE PROTEIN"/>
    <property type="match status" value="1"/>
</dbReference>
<dbReference type="SUPFAM" id="SSF48613">
    <property type="entry name" value="Heme oxygenase-like"/>
    <property type="match status" value="1"/>
</dbReference>
<evidence type="ECO:0000256" key="1">
    <source>
        <dbReference type="ARBA" id="ARBA00023002"/>
    </source>
</evidence>
<dbReference type="Gene3D" id="1.20.910.10">
    <property type="entry name" value="Heme oxygenase-like"/>
    <property type="match status" value="1"/>
</dbReference>
<protein>
    <recommendedName>
        <fullName evidence="3">Thiaminase-2/PQQC domain-containing protein</fullName>
    </recommendedName>
</protein>
<evidence type="ECO:0008006" key="3">
    <source>
        <dbReference type="Google" id="ProtNLM"/>
    </source>
</evidence>
<sequence length="228" mass="26171">MKNELISSGRGLRNATWIEKVARGEATKEELVGWARQHYWGVTYHTRRFLSVWVGRIPYEMTDDVIENIAEEVLGTEQKNLWGGEGKSHLEWLFHFTRGLGAPDDVIKLATPNADAILSESILFNFAHQRPWYEMIFGALMGIENQIPEAYTKAVKGFEEHYTDILTPDDYKFHTVHIIVDEDHGGGMDELAEKYLDTDEKRRSARAAYFAGAESARRCWDAFDGVKW</sequence>
<dbReference type="SMART" id="SM01236">
    <property type="entry name" value="Haem_oxygenase_2"/>
    <property type="match status" value="1"/>
</dbReference>
<organism evidence="2">
    <name type="scientific">marine metagenome</name>
    <dbReference type="NCBI Taxonomy" id="408172"/>
    <lineage>
        <taxon>unclassified sequences</taxon>
        <taxon>metagenomes</taxon>
        <taxon>ecological metagenomes</taxon>
    </lineage>
</organism>
<dbReference type="AlphaFoldDB" id="A0A381NET9"/>
<reference evidence="2" key="1">
    <citation type="submission" date="2018-05" db="EMBL/GenBank/DDBJ databases">
        <authorList>
            <person name="Lanie J.A."/>
            <person name="Ng W.-L."/>
            <person name="Kazmierczak K.M."/>
            <person name="Andrzejewski T.M."/>
            <person name="Davidsen T.M."/>
            <person name="Wayne K.J."/>
            <person name="Tettelin H."/>
            <person name="Glass J.I."/>
            <person name="Rusch D."/>
            <person name="Podicherti R."/>
            <person name="Tsui H.-C.T."/>
            <person name="Winkler M.E."/>
        </authorList>
    </citation>
    <scope>NUCLEOTIDE SEQUENCE</scope>
</reference>
<dbReference type="InterPro" id="IPR016084">
    <property type="entry name" value="Haem_Oase-like_multi-hlx"/>
</dbReference>
<accession>A0A381NET9</accession>
<proteinExistence type="predicted"/>
<dbReference type="Pfam" id="PF14518">
    <property type="entry name" value="Haem_oxygenas_2"/>
    <property type="match status" value="1"/>
</dbReference>
<dbReference type="PANTHER" id="PTHR40279:SF3">
    <property type="entry name" value="4-AMINOBENZOATE SYNTHASE"/>
    <property type="match status" value="1"/>
</dbReference>
<gene>
    <name evidence="2" type="ORF">METZ01_LOCUS5192</name>
</gene>
<dbReference type="InterPro" id="IPR039068">
    <property type="entry name" value="PqqC-like"/>
</dbReference>
<keyword evidence="1" id="KW-0560">Oxidoreductase</keyword>
<dbReference type="EMBL" id="UINC01000268">
    <property type="protein sequence ID" value="SUZ52338.1"/>
    <property type="molecule type" value="Genomic_DNA"/>
</dbReference>
<evidence type="ECO:0000313" key="2">
    <source>
        <dbReference type="EMBL" id="SUZ52338.1"/>
    </source>
</evidence>
<name>A0A381NET9_9ZZZZ</name>
<dbReference type="GO" id="GO:0016491">
    <property type="term" value="F:oxidoreductase activity"/>
    <property type="evidence" value="ECO:0007669"/>
    <property type="project" value="UniProtKB-KW"/>
</dbReference>